<keyword evidence="3" id="KW-1185">Reference proteome</keyword>
<gene>
    <name evidence="2" type="ORF">Pla8534_17700</name>
</gene>
<evidence type="ECO:0000256" key="1">
    <source>
        <dbReference type="SAM" id="SignalP"/>
    </source>
</evidence>
<dbReference type="Proteomes" id="UP000317648">
    <property type="component" value="Chromosome"/>
</dbReference>
<sequence length="331" mass="35945" precursor="true">MKLSFLKGAALLLLVTASAQAETPRVLFDVKPVVGCVDVTTPEFSAVNPNERLIELKIEISSLIEAGVEADITQYFYQIECVDRDGVVANYLPKTTTASHYAGPIAVEQREEDVRSVGVNATGTFDLLVKGTASADVASKDYRSVKYELLPPQEQLVASGTTSRGRGVYFKLKPSPHVSIEGGRDFFVVLRVPLCWRTGELRVSCEAIGMVRSVAPMLDDTESSGAARFSVALYLDGDLEAKAAAAEFSQAETELRQQIYTHRQGLRRSAYPNAGYRLGAALGVVSSQLPRDWLHQTLSSPQGKVAEQLPPPIRTAAARYAAAKQGFLELH</sequence>
<name>A0A518DQ96_9BACT</name>
<feature type="signal peptide" evidence="1">
    <location>
        <begin position="1"/>
        <end position="21"/>
    </location>
</feature>
<keyword evidence="1" id="KW-0732">Signal</keyword>
<dbReference type="EMBL" id="CP036433">
    <property type="protein sequence ID" value="QDU93984.1"/>
    <property type="molecule type" value="Genomic_DNA"/>
</dbReference>
<evidence type="ECO:0000313" key="3">
    <source>
        <dbReference type="Proteomes" id="UP000317648"/>
    </source>
</evidence>
<dbReference type="RefSeq" id="WP_145051636.1">
    <property type="nucleotide sequence ID" value="NZ_CP036433.1"/>
</dbReference>
<protein>
    <submittedName>
        <fullName evidence="2">Uncharacterized protein</fullName>
    </submittedName>
</protein>
<proteinExistence type="predicted"/>
<evidence type="ECO:0000313" key="2">
    <source>
        <dbReference type="EMBL" id="QDU93984.1"/>
    </source>
</evidence>
<feature type="chain" id="PRO_5021717888" evidence="1">
    <location>
        <begin position="22"/>
        <end position="331"/>
    </location>
</feature>
<reference evidence="2 3" key="1">
    <citation type="submission" date="2019-02" db="EMBL/GenBank/DDBJ databases">
        <title>Deep-cultivation of Planctomycetes and their phenomic and genomic characterization uncovers novel biology.</title>
        <authorList>
            <person name="Wiegand S."/>
            <person name="Jogler M."/>
            <person name="Boedeker C."/>
            <person name="Pinto D."/>
            <person name="Vollmers J."/>
            <person name="Rivas-Marin E."/>
            <person name="Kohn T."/>
            <person name="Peeters S.H."/>
            <person name="Heuer A."/>
            <person name="Rast P."/>
            <person name="Oberbeckmann S."/>
            <person name="Bunk B."/>
            <person name="Jeske O."/>
            <person name="Meyerdierks A."/>
            <person name="Storesund J.E."/>
            <person name="Kallscheuer N."/>
            <person name="Luecker S."/>
            <person name="Lage O.M."/>
            <person name="Pohl T."/>
            <person name="Merkel B.J."/>
            <person name="Hornburger P."/>
            <person name="Mueller R.-W."/>
            <person name="Bruemmer F."/>
            <person name="Labrenz M."/>
            <person name="Spormann A.M."/>
            <person name="Op den Camp H."/>
            <person name="Overmann J."/>
            <person name="Amann R."/>
            <person name="Jetten M.S.M."/>
            <person name="Mascher T."/>
            <person name="Medema M.H."/>
            <person name="Devos D.P."/>
            <person name="Kaster A.-K."/>
            <person name="Ovreas L."/>
            <person name="Rohde M."/>
            <person name="Galperin M.Y."/>
            <person name="Jogler C."/>
        </authorList>
    </citation>
    <scope>NUCLEOTIDE SEQUENCE [LARGE SCALE GENOMIC DNA]</scope>
    <source>
        <strain evidence="2 3">Pla85_3_4</strain>
    </source>
</reference>
<dbReference type="OrthoDB" id="252570at2"/>
<accession>A0A518DQ96</accession>
<organism evidence="2 3">
    <name type="scientific">Lignipirellula cremea</name>
    <dbReference type="NCBI Taxonomy" id="2528010"/>
    <lineage>
        <taxon>Bacteria</taxon>
        <taxon>Pseudomonadati</taxon>
        <taxon>Planctomycetota</taxon>
        <taxon>Planctomycetia</taxon>
        <taxon>Pirellulales</taxon>
        <taxon>Pirellulaceae</taxon>
        <taxon>Lignipirellula</taxon>
    </lineage>
</organism>
<dbReference type="KEGG" id="lcre:Pla8534_17700"/>
<dbReference type="AlphaFoldDB" id="A0A518DQ96"/>